<dbReference type="AlphaFoldDB" id="A0A382C1Q8"/>
<gene>
    <name evidence="1" type="ORF">METZ01_LOCUS172525</name>
</gene>
<evidence type="ECO:0000313" key="1">
    <source>
        <dbReference type="EMBL" id="SVB19671.1"/>
    </source>
</evidence>
<name>A0A382C1Q8_9ZZZZ</name>
<organism evidence="1">
    <name type="scientific">marine metagenome</name>
    <dbReference type="NCBI Taxonomy" id="408172"/>
    <lineage>
        <taxon>unclassified sequences</taxon>
        <taxon>metagenomes</taxon>
        <taxon>ecological metagenomes</taxon>
    </lineage>
</organism>
<protein>
    <submittedName>
        <fullName evidence="1">Uncharacterized protein</fullName>
    </submittedName>
</protein>
<reference evidence="1" key="1">
    <citation type="submission" date="2018-05" db="EMBL/GenBank/DDBJ databases">
        <authorList>
            <person name="Lanie J.A."/>
            <person name="Ng W.-L."/>
            <person name="Kazmierczak K.M."/>
            <person name="Andrzejewski T.M."/>
            <person name="Davidsen T.M."/>
            <person name="Wayne K.J."/>
            <person name="Tettelin H."/>
            <person name="Glass J.I."/>
            <person name="Rusch D."/>
            <person name="Podicherti R."/>
            <person name="Tsui H.-C.T."/>
            <person name="Winkler M.E."/>
        </authorList>
    </citation>
    <scope>NUCLEOTIDE SEQUENCE</scope>
</reference>
<accession>A0A382C1Q8</accession>
<feature type="non-terminal residue" evidence="1">
    <location>
        <position position="23"/>
    </location>
</feature>
<sequence>MTQATQTSESAVPALFRAAADAW</sequence>
<proteinExistence type="predicted"/>
<dbReference type="EMBL" id="UINC01032275">
    <property type="protein sequence ID" value="SVB19671.1"/>
    <property type="molecule type" value="Genomic_DNA"/>
</dbReference>